<evidence type="ECO:0000313" key="3">
    <source>
        <dbReference type="EMBL" id="MBA2888921.1"/>
    </source>
</evidence>
<dbReference type="Pfam" id="PF13464">
    <property type="entry name" value="RodZ_C"/>
    <property type="match status" value="1"/>
</dbReference>
<proteinExistence type="predicted"/>
<dbReference type="InterPro" id="IPR050400">
    <property type="entry name" value="Bact_Cytoskel_RodZ"/>
</dbReference>
<evidence type="ECO:0000256" key="1">
    <source>
        <dbReference type="SAM" id="Phobius"/>
    </source>
</evidence>
<dbReference type="InterPro" id="IPR025194">
    <property type="entry name" value="RodZ-like_C"/>
</dbReference>
<gene>
    <name evidence="3" type="ORF">HNR30_000256</name>
</gene>
<dbReference type="RefSeq" id="WP_181607489.1">
    <property type="nucleotide sequence ID" value="NZ_BAABAM010000001.1"/>
</dbReference>
<protein>
    <submittedName>
        <fullName evidence="3">Cytoskeletal protein RodZ</fullName>
    </submittedName>
</protein>
<dbReference type="Gene3D" id="1.10.260.40">
    <property type="entry name" value="lambda repressor-like DNA-binding domains"/>
    <property type="match status" value="1"/>
</dbReference>
<dbReference type="AlphaFoldDB" id="A0A7W0CD11"/>
<dbReference type="PANTHER" id="PTHR34475">
    <property type="match status" value="1"/>
</dbReference>
<comment type="caution">
    <text evidence="3">The sequence shown here is derived from an EMBL/GenBank/DDBJ whole genome shotgun (WGS) entry which is preliminary data.</text>
</comment>
<accession>A0A7W0CD11</accession>
<dbReference type="GO" id="GO:0003677">
    <property type="term" value="F:DNA binding"/>
    <property type="evidence" value="ECO:0007669"/>
    <property type="project" value="InterPro"/>
</dbReference>
<dbReference type="Pfam" id="PF13413">
    <property type="entry name" value="HTH_25"/>
    <property type="match status" value="1"/>
</dbReference>
<dbReference type="SUPFAM" id="SSF47413">
    <property type="entry name" value="lambda repressor-like DNA-binding domains"/>
    <property type="match status" value="1"/>
</dbReference>
<organism evidence="3 4">
    <name type="scientific">Nonomuraea soli</name>
    <dbReference type="NCBI Taxonomy" id="1032476"/>
    <lineage>
        <taxon>Bacteria</taxon>
        <taxon>Bacillati</taxon>
        <taxon>Actinomycetota</taxon>
        <taxon>Actinomycetes</taxon>
        <taxon>Streptosporangiales</taxon>
        <taxon>Streptosporangiaceae</taxon>
        <taxon>Nonomuraea</taxon>
    </lineage>
</organism>
<evidence type="ECO:0000259" key="2">
    <source>
        <dbReference type="Pfam" id="PF13464"/>
    </source>
</evidence>
<dbReference type="EMBL" id="JACDUR010000001">
    <property type="protein sequence ID" value="MBA2888921.1"/>
    <property type="molecule type" value="Genomic_DNA"/>
</dbReference>
<keyword evidence="1" id="KW-0812">Transmembrane</keyword>
<sequence>MNEQSIGSMLAEARREKGLTVGQLSASTRIREAVLYAIERDDFSLCGGDFYARGHVRSFARAVGLDPATMVQLYDDQHGGLPVPVKATAVFQADRRVKLRERRGPNWTMALGVALAIVVVFGVVRVMGGSGQTPTAEIMPASSIPSLLPSNVAPGDVAPVQPRQTQAQSTARNLKMVTVKVLARRSAYVNVRDAKGRKLFAGTLAKGKSSTWKAPSEVKLLIGDAGAVSLQVNGKNLGTLGSRGQTIRRSFGPSAARPR</sequence>
<dbReference type="PANTHER" id="PTHR34475:SF1">
    <property type="entry name" value="CYTOSKELETON PROTEIN RODZ"/>
    <property type="match status" value="1"/>
</dbReference>
<evidence type="ECO:0000313" key="4">
    <source>
        <dbReference type="Proteomes" id="UP000530928"/>
    </source>
</evidence>
<dbReference type="Proteomes" id="UP000530928">
    <property type="component" value="Unassembled WGS sequence"/>
</dbReference>
<name>A0A7W0CD11_9ACTN</name>
<feature type="domain" description="Cytoskeleton protein RodZ-like C-terminal" evidence="2">
    <location>
        <begin position="183"/>
        <end position="248"/>
    </location>
</feature>
<feature type="transmembrane region" description="Helical" evidence="1">
    <location>
        <begin position="106"/>
        <end position="128"/>
    </location>
</feature>
<dbReference type="InterPro" id="IPR010982">
    <property type="entry name" value="Lambda_DNA-bd_dom_sf"/>
</dbReference>
<keyword evidence="1" id="KW-0472">Membrane</keyword>
<keyword evidence="1" id="KW-1133">Transmembrane helix</keyword>
<reference evidence="3 4" key="1">
    <citation type="submission" date="2020-07" db="EMBL/GenBank/DDBJ databases">
        <title>Genomic Encyclopedia of Type Strains, Phase IV (KMG-IV): sequencing the most valuable type-strain genomes for metagenomic binning, comparative biology and taxonomic classification.</title>
        <authorList>
            <person name="Goeker M."/>
        </authorList>
    </citation>
    <scope>NUCLEOTIDE SEQUENCE [LARGE SCALE GENOMIC DNA]</scope>
    <source>
        <strain evidence="3 4">DSM 45533</strain>
    </source>
</reference>
<keyword evidence="4" id="KW-1185">Reference proteome</keyword>